<sequence length="25" mass="3136">MYWKTDLFNLFKNYDTKLRPLRTNG</sequence>
<name>E6QR24_9ZZZZ</name>
<dbReference type="PROSITE" id="PS51410">
    <property type="entry name" value="BH4_AAA_HYDROXYL_2"/>
    <property type="match status" value="1"/>
</dbReference>
<feature type="domain" description="Biopterin-dependent aromatic amino acid hydroxylase family profile" evidence="1">
    <location>
        <begin position="1"/>
        <end position="25"/>
    </location>
</feature>
<evidence type="ECO:0000313" key="2">
    <source>
        <dbReference type="EMBL" id="CBI09695.1"/>
    </source>
</evidence>
<gene>
    <name evidence="2" type="ORF">CARN7_0435</name>
</gene>
<dbReference type="EMBL" id="CABR01000046">
    <property type="protein sequence ID" value="CBI09695.1"/>
    <property type="molecule type" value="Genomic_DNA"/>
</dbReference>
<protein>
    <recommendedName>
        <fullName evidence="1">Biopterin-dependent aromatic amino acid hydroxylase family profile domain-containing protein</fullName>
    </recommendedName>
</protein>
<reference evidence="2" key="1">
    <citation type="submission" date="2009-10" db="EMBL/GenBank/DDBJ databases">
        <title>Diversity of trophic interactions inside an arsenic-rich microbial ecosystem.</title>
        <authorList>
            <person name="Bertin P.N."/>
            <person name="Heinrich-Salmeron A."/>
            <person name="Pelletier E."/>
            <person name="Goulhen-Chollet F."/>
            <person name="Arsene-Ploetze F."/>
            <person name="Gallien S."/>
            <person name="Calteau A."/>
            <person name="Vallenet D."/>
            <person name="Casiot C."/>
            <person name="Chane-Woon-Ming B."/>
            <person name="Giloteaux L."/>
            <person name="Barakat M."/>
            <person name="Bonnefoy V."/>
            <person name="Bruneel O."/>
            <person name="Chandler M."/>
            <person name="Cleiss J."/>
            <person name="Duran R."/>
            <person name="Elbaz-Poulichet F."/>
            <person name="Fonknechten N."/>
            <person name="Lauga B."/>
            <person name="Mornico D."/>
            <person name="Ortet P."/>
            <person name="Schaeffer C."/>
            <person name="Siguier P."/>
            <person name="Alexander Thil Smith A."/>
            <person name="Van Dorsselaer A."/>
            <person name="Weissenbach J."/>
            <person name="Medigue C."/>
            <person name="Le Paslier D."/>
        </authorList>
    </citation>
    <scope>NUCLEOTIDE SEQUENCE</scope>
</reference>
<dbReference type="GO" id="GO:0016714">
    <property type="term" value="F:oxidoreductase activity, acting on paired donors, with incorporation or reduction of molecular oxygen, reduced pteridine as one donor, and incorporation of one atom of oxygen"/>
    <property type="evidence" value="ECO:0007669"/>
    <property type="project" value="InterPro"/>
</dbReference>
<dbReference type="InterPro" id="IPR019774">
    <property type="entry name" value="Aromatic-AA_hydroxylase_C"/>
</dbReference>
<accession>E6QR24</accession>
<dbReference type="AlphaFoldDB" id="E6QR24"/>
<evidence type="ECO:0000259" key="1">
    <source>
        <dbReference type="PROSITE" id="PS51410"/>
    </source>
</evidence>
<comment type="caution">
    <text evidence="2">The sequence shown here is derived from an EMBL/GenBank/DDBJ whole genome shotgun (WGS) entry which is preliminary data.</text>
</comment>
<proteinExistence type="predicted"/>
<organism evidence="2">
    <name type="scientific">mine drainage metagenome</name>
    <dbReference type="NCBI Taxonomy" id="410659"/>
    <lineage>
        <taxon>unclassified sequences</taxon>
        <taxon>metagenomes</taxon>
        <taxon>ecological metagenomes</taxon>
    </lineage>
</organism>